<evidence type="ECO:0000313" key="4">
    <source>
        <dbReference type="EMBL" id="MCT2586406.1"/>
    </source>
</evidence>
<dbReference type="InterPro" id="IPR014001">
    <property type="entry name" value="Helicase_ATP-bd"/>
</dbReference>
<dbReference type="RefSeq" id="WP_260194238.1">
    <property type="nucleotide sequence ID" value="NZ_JAFFZE010000018.1"/>
</dbReference>
<dbReference type="EMBL" id="JAFFZE010000018">
    <property type="protein sequence ID" value="MCT2586406.1"/>
    <property type="molecule type" value="Genomic_DNA"/>
</dbReference>
<organism evidence="4 5">
    <name type="scientific">Actinophytocola gossypii</name>
    <dbReference type="NCBI Taxonomy" id="2812003"/>
    <lineage>
        <taxon>Bacteria</taxon>
        <taxon>Bacillati</taxon>
        <taxon>Actinomycetota</taxon>
        <taxon>Actinomycetes</taxon>
        <taxon>Pseudonocardiales</taxon>
        <taxon>Pseudonocardiaceae</taxon>
    </lineage>
</organism>
<keyword evidence="1" id="KW-0378">Hydrolase</keyword>
<sequence length="791" mass="85578">MPVEEALPSLLDRGGELGEAVRAAVELVAAGRLLPAVTEAGYDAWRVGPLGTSDVEHSPVMDAVADVLARVEDGPAFVGSAVHHVPELREWADGLARPGSRVSLRLEVPGGDFAAGTFTAVVQVHDATTVADLAEVLATSPEAVLAVRHAAQVWPPLRRLLDLAVPDRLVLDDGEVLDLLGSGGARLAEAGIDVHWPRELDRDLTAHATVGAPDDELPSFFGAEALLDFNWRLATRGEELTEAELDALAEAHRPVVRLRDRWTLVGPDLARKARERDLKPLTAIDALGAALTGTARVDGEWVPVAPSRPLERLRERLTAEPVPQPANLRATLRDYQLHGLRWLAHMTGLGLGGCLADDMGLGKTITLIALHLHRNAGPTLVVCPASLLGNWEREIRRFAPGTPVSRFHGAGREVVTDGFVLTTYGTMRLDAERLAGADWDLVVADEAQHVKNARSDTAKALRRIPAAARVALTGTPVENNLGELWAILDWTTPGLLGSHATFRARWARPVEEGEPAAADQLARLVRPFLLRRRKSDPGIAPELPPKTETDQPVALTAEQAGLYQAVVRETMAEIRAAAGMQRRGLVLKLLTALKQICNHPAQYLGQREGLTGRSGKLELLDELVDTIRAERGGLLVFTQYVAMARLLETHLTGRGVATQLLHGGTPVARRDELVRHFQDSADPPVFLLSLKAAGTGLNLTRADHVVHYDRWWNPAVEAQATDRAHRIGQDRPVQVHRLIAEGTVEDRIAELLEAKKDLAATVLGRDDSGAAELTELTDAELADLVELRGDT</sequence>
<evidence type="ECO:0000259" key="2">
    <source>
        <dbReference type="PROSITE" id="PS51192"/>
    </source>
</evidence>
<dbReference type="Proteomes" id="UP001156441">
    <property type="component" value="Unassembled WGS sequence"/>
</dbReference>
<evidence type="ECO:0000259" key="3">
    <source>
        <dbReference type="PROSITE" id="PS51194"/>
    </source>
</evidence>
<dbReference type="InterPro" id="IPR027417">
    <property type="entry name" value="P-loop_NTPase"/>
</dbReference>
<evidence type="ECO:0000256" key="1">
    <source>
        <dbReference type="ARBA" id="ARBA00022801"/>
    </source>
</evidence>
<dbReference type="InterPro" id="IPR049730">
    <property type="entry name" value="SNF2/RAD54-like_C"/>
</dbReference>
<comment type="caution">
    <text evidence="4">The sequence shown here is derived from an EMBL/GenBank/DDBJ whole genome shotgun (WGS) entry which is preliminary data.</text>
</comment>
<dbReference type="InterPro" id="IPR000330">
    <property type="entry name" value="SNF2_N"/>
</dbReference>
<dbReference type="InterPro" id="IPR022138">
    <property type="entry name" value="DUF3670"/>
</dbReference>
<gene>
    <name evidence="4" type="ORF">JT362_25110</name>
</gene>
<dbReference type="SMART" id="SM00490">
    <property type="entry name" value="HELICc"/>
    <property type="match status" value="1"/>
</dbReference>
<dbReference type="PANTHER" id="PTHR10799">
    <property type="entry name" value="SNF2/RAD54 HELICASE FAMILY"/>
    <property type="match status" value="1"/>
</dbReference>
<feature type="domain" description="Helicase ATP-binding" evidence="2">
    <location>
        <begin position="344"/>
        <end position="494"/>
    </location>
</feature>
<protein>
    <submittedName>
        <fullName evidence="4">DEAD/DEAH box helicase</fullName>
    </submittedName>
</protein>
<dbReference type="CDD" id="cd18793">
    <property type="entry name" value="SF2_C_SNF"/>
    <property type="match status" value="1"/>
</dbReference>
<evidence type="ECO:0000313" key="5">
    <source>
        <dbReference type="Proteomes" id="UP001156441"/>
    </source>
</evidence>
<dbReference type="GO" id="GO:0004386">
    <property type="term" value="F:helicase activity"/>
    <property type="evidence" value="ECO:0007669"/>
    <property type="project" value="UniProtKB-KW"/>
</dbReference>
<accession>A0ABT2JFB1</accession>
<dbReference type="Pfam" id="PF00271">
    <property type="entry name" value="Helicase_C"/>
    <property type="match status" value="1"/>
</dbReference>
<dbReference type="PROSITE" id="PS51194">
    <property type="entry name" value="HELICASE_CTER"/>
    <property type="match status" value="1"/>
</dbReference>
<keyword evidence="4" id="KW-0547">Nucleotide-binding</keyword>
<dbReference type="Gene3D" id="3.40.50.10810">
    <property type="entry name" value="Tandem AAA-ATPase domain"/>
    <property type="match status" value="1"/>
</dbReference>
<dbReference type="PROSITE" id="PS51192">
    <property type="entry name" value="HELICASE_ATP_BIND_1"/>
    <property type="match status" value="1"/>
</dbReference>
<dbReference type="SMART" id="SM00487">
    <property type="entry name" value="DEXDc"/>
    <property type="match status" value="1"/>
</dbReference>
<reference evidence="4 5" key="1">
    <citation type="submission" date="2021-02" db="EMBL/GenBank/DDBJ databases">
        <title>Actinophytocola xerophila sp. nov., isolated from soil of cotton cropping field.</title>
        <authorList>
            <person name="Huang R."/>
            <person name="Chen X."/>
            <person name="Ge X."/>
            <person name="Liu W."/>
        </authorList>
    </citation>
    <scope>NUCLEOTIDE SEQUENCE [LARGE SCALE GENOMIC DNA]</scope>
    <source>
        <strain evidence="4 5">S1-96</strain>
    </source>
</reference>
<feature type="domain" description="Helicase C-terminal" evidence="3">
    <location>
        <begin position="619"/>
        <end position="777"/>
    </location>
</feature>
<dbReference type="InterPro" id="IPR038718">
    <property type="entry name" value="SNF2-like_sf"/>
</dbReference>
<keyword evidence="5" id="KW-1185">Reference proteome</keyword>
<keyword evidence="4" id="KW-0347">Helicase</keyword>
<name>A0ABT2JFB1_9PSEU</name>
<dbReference type="Pfam" id="PF00176">
    <property type="entry name" value="SNF2-rel_dom"/>
    <property type="match status" value="1"/>
</dbReference>
<dbReference type="InterPro" id="IPR001650">
    <property type="entry name" value="Helicase_C-like"/>
</dbReference>
<keyword evidence="4" id="KW-0067">ATP-binding</keyword>
<dbReference type="Gene3D" id="3.40.50.300">
    <property type="entry name" value="P-loop containing nucleotide triphosphate hydrolases"/>
    <property type="match status" value="1"/>
</dbReference>
<dbReference type="Pfam" id="PF12419">
    <property type="entry name" value="DUF3670"/>
    <property type="match status" value="1"/>
</dbReference>
<dbReference type="SUPFAM" id="SSF52540">
    <property type="entry name" value="P-loop containing nucleoside triphosphate hydrolases"/>
    <property type="match status" value="2"/>
</dbReference>
<proteinExistence type="predicted"/>